<gene>
    <name evidence="1" type="ordered locus">Pogu_1664</name>
</gene>
<dbReference type="Proteomes" id="UP000009062">
    <property type="component" value="Chromosome"/>
</dbReference>
<dbReference type="AlphaFoldDB" id="H6QAR5"/>
<organism evidence="1 2">
    <name type="scientific">Pyrobaculum oguniense (strain DSM 13380 / JCM 10595 / TE7)</name>
    <dbReference type="NCBI Taxonomy" id="698757"/>
    <lineage>
        <taxon>Archaea</taxon>
        <taxon>Thermoproteota</taxon>
        <taxon>Thermoprotei</taxon>
        <taxon>Thermoproteales</taxon>
        <taxon>Thermoproteaceae</taxon>
        <taxon>Pyrobaculum</taxon>
    </lineage>
</organism>
<dbReference type="KEGG" id="pog:Pogu_1664"/>
<accession>H6QAR5</accession>
<evidence type="ECO:0000313" key="2">
    <source>
        <dbReference type="Proteomes" id="UP000009062"/>
    </source>
</evidence>
<proteinExistence type="predicted"/>
<reference evidence="1 2" key="1">
    <citation type="journal article" date="2012" name="Stand. Genomic Sci.">
        <title>Complete genome sequence of Pyrobaculum oguniense.</title>
        <authorList>
            <person name="Bernick D.L."/>
            <person name="Karplus K."/>
            <person name="Lui L.M."/>
            <person name="Coker J.K."/>
            <person name="Murphy J.N."/>
            <person name="Chan P.P."/>
            <person name="Cozen A.E."/>
            <person name="Lowe T.M."/>
        </authorList>
    </citation>
    <scope>NUCLEOTIDE SEQUENCE [LARGE SCALE GENOMIC DNA]</scope>
    <source>
        <strain evidence="1 2">TE7</strain>
    </source>
</reference>
<dbReference type="HOGENOM" id="CLU_2613788_0_0_2"/>
<evidence type="ECO:0000313" key="1">
    <source>
        <dbReference type="EMBL" id="AFA39691.1"/>
    </source>
</evidence>
<protein>
    <submittedName>
        <fullName evidence="1">Uncharacterized protein</fullName>
    </submittedName>
</protein>
<name>H6QAR5_PYROT</name>
<dbReference type="EMBL" id="CP003316">
    <property type="protein sequence ID" value="AFA39691.1"/>
    <property type="molecule type" value="Genomic_DNA"/>
</dbReference>
<sequence>MIRPLPTPGVRESAQALGPFGEVGYVKVGKPFEDGFRRQSLDWKAEPPLGTLRLAACGKDGRAVAEALLKIAKEKLRG</sequence>
<keyword evidence="2" id="KW-1185">Reference proteome</keyword>